<protein>
    <submittedName>
        <fullName evidence="2">IS3 family transposase</fullName>
    </submittedName>
</protein>
<dbReference type="GO" id="GO:0015074">
    <property type="term" value="P:DNA integration"/>
    <property type="evidence" value="ECO:0007669"/>
    <property type="project" value="InterPro"/>
</dbReference>
<evidence type="ECO:0000313" key="2">
    <source>
        <dbReference type="EMBL" id="MPW24200.1"/>
    </source>
</evidence>
<dbReference type="PANTHER" id="PTHR46889:SF4">
    <property type="entry name" value="TRANSPOSASE INSO FOR INSERTION SEQUENCE ELEMENT IS911B-RELATED"/>
    <property type="match status" value="1"/>
</dbReference>
<dbReference type="PANTHER" id="PTHR46889">
    <property type="entry name" value="TRANSPOSASE INSF FOR INSERTION SEQUENCE IS3B-RELATED"/>
    <property type="match status" value="1"/>
</dbReference>
<dbReference type="InterPro" id="IPR001584">
    <property type="entry name" value="Integrase_cat-core"/>
</dbReference>
<sequence>MSGKLSRTVLRRGKGSNLFSLVEYTTKAFKKKLDKAGMTQSMSRVSRCIDNGPVEAFWGMLKSEMYYLKKFNSYNELEQAIIDYIDYYNNGRYQKRLNCMTPIEFRNYLKDIVA</sequence>
<gene>
    <name evidence="2" type="ORF">GC105_00100</name>
</gene>
<dbReference type="InterPro" id="IPR036397">
    <property type="entry name" value="RNaseH_sf"/>
</dbReference>
<comment type="caution">
    <text evidence="2">The sequence shown here is derived from an EMBL/GenBank/DDBJ whole genome shotgun (WGS) entry which is preliminary data.</text>
</comment>
<organism evidence="2 3">
    <name type="scientific">Alkalibaculum sporogenes</name>
    <dbReference type="NCBI Taxonomy" id="2655001"/>
    <lineage>
        <taxon>Bacteria</taxon>
        <taxon>Bacillati</taxon>
        <taxon>Bacillota</taxon>
        <taxon>Clostridia</taxon>
        <taxon>Eubacteriales</taxon>
        <taxon>Eubacteriaceae</taxon>
        <taxon>Alkalibaculum</taxon>
    </lineage>
</organism>
<dbReference type="Proteomes" id="UP000440004">
    <property type="component" value="Unassembled WGS sequence"/>
</dbReference>
<dbReference type="SUPFAM" id="SSF53098">
    <property type="entry name" value="Ribonuclease H-like"/>
    <property type="match status" value="1"/>
</dbReference>
<evidence type="ECO:0000259" key="1">
    <source>
        <dbReference type="PROSITE" id="PS50994"/>
    </source>
</evidence>
<name>A0A6A7K4A2_9FIRM</name>
<evidence type="ECO:0000313" key="3">
    <source>
        <dbReference type="Proteomes" id="UP000440004"/>
    </source>
</evidence>
<proteinExistence type="predicted"/>
<keyword evidence="3" id="KW-1185">Reference proteome</keyword>
<dbReference type="AlphaFoldDB" id="A0A6A7K4A2"/>
<feature type="domain" description="Integrase catalytic" evidence="1">
    <location>
        <begin position="1"/>
        <end position="110"/>
    </location>
</feature>
<reference evidence="2 3" key="1">
    <citation type="submission" date="2019-10" db="EMBL/GenBank/DDBJ databases">
        <title>Alkalibaculum tamaniensis sp.nov., a new alkaliphilic acetogen, isolated on methoxylated aromatics from a mud volcano.</title>
        <authorList>
            <person name="Khomyakova M.A."/>
            <person name="Merkel A.Y."/>
            <person name="Bonch-Osmolovskaya E.A."/>
            <person name="Slobodkin A.I."/>
        </authorList>
    </citation>
    <scope>NUCLEOTIDE SEQUENCE [LARGE SCALE GENOMIC DNA]</scope>
    <source>
        <strain evidence="2 3">M08DMB</strain>
    </source>
</reference>
<dbReference type="RefSeq" id="WP_152800509.1">
    <property type="nucleotide sequence ID" value="NZ_WHNX01000001.1"/>
</dbReference>
<accession>A0A6A7K4A2</accession>
<dbReference type="InterPro" id="IPR050900">
    <property type="entry name" value="Transposase_IS3/IS150/IS904"/>
</dbReference>
<dbReference type="PROSITE" id="PS50994">
    <property type="entry name" value="INTEGRASE"/>
    <property type="match status" value="1"/>
</dbReference>
<dbReference type="InterPro" id="IPR012337">
    <property type="entry name" value="RNaseH-like_sf"/>
</dbReference>
<dbReference type="Pfam" id="PF13333">
    <property type="entry name" value="rve_2"/>
    <property type="match status" value="1"/>
</dbReference>
<dbReference type="EMBL" id="WHNX01000001">
    <property type="protein sequence ID" value="MPW24200.1"/>
    <property type="molecule type" value="Genomic_DNA"/>
</dbReference>
<dbReference type="Gene3D" id="3.30.420.10">
    <property type="entry name" value="Ribonuclease H-like superfamily/Ribonuclease H"/>
    <property type="match status" value="1"/>
</dbReference>
<dbReference type="GO" id="GO:0003676">
    <property type="term" value="F:nucleic acid binding"/>
    <property type="evidence" value="ECO:0007669"/>
    <property type="project" value="InterPro"/>
</dbReference>